<dbReference type="InterPro" id="IPR005828">
    <property type="entry name" value="MFS_sugar_transport-like"/>
</dbReference>
<dbReference type="SUPFAM" id="SSF103473">
    <property type="entry name" value="MFS general substrate transporter"/>
    <property type="match status" value="2"/>
</dbReference>
<proteinExistence type="inferred from homology"/>
<dbReference type="PROSITE" id="PS00216">
    <property type="entry name" value="SUGAR_TRANSPORT_1"/>
    <property type="match status" value="2"/>
</dbReference>
<feature type="transmembrane region" description="Helical" evidence="7">
    <location>
        <begin position="118"/>
        <end position="134"/>
    </location>
</feature>
<sequence length="673" mass="71727">RAAGMQEPLLGAEGPDYDTFSERPPASPSPSPRERARVGVLQNRRVFLATFAAVLGNFSFGYALVYSSPVIPALERSLDPGLSLTRDQASWFGAVFTLGAAAGGLSAMVLSDLLGRKLSIMFSAVPSAAGYALMTGAHSLWMLLLGRILTGFAGGLTAACIPVRRAAAQQAPLSAVTEPPRGCSRAPMSARPIREPTAGARNPHFLQATWCSVEGRAAEGQSWPRLLEPPARVLQVYVSEIAPPGVRGALGATPQLMAVFGSLSLYALGESPPDSPGWGAEAGCPLPAPAHGSRAAGPLALPPTGLLLPWRWLAVAGEASVLLMVLLLSFMPDSPRFLLSRGRDAEALRALVWLRGAGADVRWEFEQIQDNVQRQSLGRVPGGRPARRLSWQRGWGSGQPRAVPGGAARHRLAQPPQHKAPCLQSSRVSWAEVRDPHMYRPITIAVLMRLLQQLTGVTPILVYLQSIFDSTAVLLPPQDDAAVVGAVRLLSVLIAALTMDLAGRKVLLFISATIMFAANLALGLYVHFGPRPLAPNSTAGLQGVALGGTEPPPVAPSSYLTLVPLLATMLFIMGYAMGWGPITWLLMSEILPLRARGVASGLCVLVSWLTAFALTKSFLLVVDAFGLQVPFFFFAAVCLVNLLFTGCCVPETRGRSLEQIESFFRTGQRSFLH</sequence>
<feature type="transmembrane region" description="Helical" evidence="7">
    <location>
        <begin position="442"/>
        <end position="461"/>
    </location>
</feature>
<dbReference type="PRINTS" id="PR00171">
    <property type="entry name" value="SUGRTRNSPORT"/>
</dbReference>
<dbReference type="InterPro" id="IPR020846">
    <property type="entry name" value="MFS_dom"/>
</dbReference>
<keyword evidence="10" id="KW-1185">Reference proteome</keyword>
<comment type="subcellular location">
    <subcellularLocation>
        <location evidence="1">Endomembrane system</location>
        <topology evidence="1">Multi-pass membrane protein</topology>
    </subcellularLocation>
</comment>
<name>A0A8J6DIH7_GALPY</name>
<evidence type="ECO:0000259" key="8">
    <source>
        <dbReference type="PROSITE" id="PS50850"/>
    </source>
</evidence>
<organism evidence="9 10">
    <name type="scientific">Galemys pyrenaicus</name>
    <name type="common">Iberian desman</name>
    <name type="synonym">Pyrenean desman</name>
    <dbReference type="NCBI Taxonomy" id="202257"/>
    <lineage>
        <taxon>Eukaryota</taxon>
        <taxon>Metazoa</taxon>
        <taxon>Chordata</taxon>
        <taxon>Craniata</taxon>
        <taxon>Vertebrata</taxon>
        <taxon>Euteleostomi</taxon>
        <taxon>Mammalia</taxon>
        <taxon>Eutheria</taxon>
        <taxon>Laurasiatheria</taxon>
        <taxon>Eulipotyphla</taxon>
        <taxon>Talpidae</taxon>
        <taxon>Galemys</taxon>
    </lineage>
</organism>
<evidence type="ECO:0000313" key="9">
    <source>
        <dbReference type="EMBL" id="KAG8509436.1"/>
    </source>
</evidence>
<reference evidence="9" key="1">
    <citation type="journal article" date="2021" name="Evol. Appl.">
        <title>The genome of the Pyrenean desman and the effects of bottlenecks and inbreeding on the genomic landscape of an endangered species.</title>
        <authorList>
            <person name="Escoda L."/>
            <person name="Castresana J."/>
        </authorList>
    </citation>
    <scope>NUCLEOTIDE SEQUENCE</scope>
    <source>
        <strain evidence="9">IBE-C5619</strain>
    </source>
</reference>
<dbReference type="InterPro" id="IPR036259">
    <property type="entry name" value="MFS_trans_sf"/>
</dbReference>
<feature type="transmembrane region" description="Helical" evidence="7">
    <location>
        <begin position="46"/>
        <end position="69"/>
    </location>
</feature>
<feature type="region of interest" description="Disordered" evidence="6">
    <location>
        <begin position="394"/>
        <end position="416"/>
    </location>
</feature>
<dbReference type="OrthoDB" id="6612291at2759"/>
<dbReference type="InterPro" id="IPR003663">
    <property type="entry name" value="Sugar/inositol_transpt"/>
</dbReference>
<dbReference type="GO" id="GO:0012505">
    <property type="term" value="C:endomembrane system"/>
    <property type="evidence" value="ECO:0007669"/>
    <property type="project" value="UniProtKB-SubCell"/>
</dbReference>
<feature type="transmembrane region" description="Helical" evidence="7">
    <location>
        <begin position="481"/>
        <end position="499"/>
    </location>
</feature>
<dbReference type="PANTHER" id="PTHR48021">
    <property type="match status" value="1"/>
</dbReference>
<evidence type="ECO:0000313" key="10">
    <source>
        <dbReference type="Proteomes" id="UP000700334"/>
    </source>
</evidence>
<keyword evidence="9" id="KW-0813">Transport</keyword>
<feature type="region of interest" description="Disordered" evidence="6">
    <location>
        <begin position="1"/>
        <end position="35"/>
    </location>
</feature>
<feature type="region of interest" description="Disordered" evidence="6">
    <location>
        <begin position="176"/>
        <end position="198"/>
    </location>
</feature>
<feature type="non-terminal residue" evidence="9">
    <location>
        <position position="1"/>
    </location>
</feature>
<accession>A0A8J6DIH7</accession>
<dbReference type="Proteomes" id="UP000700334">
    <property type="component" value="Unassembled WGS sequence"/>
</dbReference>
<dbReference type="AlphaFoldDB" id="A0A8J6DIH7"/>
<evidence type="ECO:0000256" key="1">
    <source>
        <dbReference type="ARBA" id="ARBA00004127"/>
    </source>
</evidence>
<feature type="transmembrane region" description="Helical" evidence="7">
    <location>
        <begin position="598"/>
        <end position="619"/>
    </location>
</feature>
<dbReference type="GO" id="GO:0016020">
    <property type="term" value="C:membrane"/>
    <property type="evidence" value="ECO:0007669"/>
    <property type="project" value="InterPro"/>
</dbReference>
<keyword evidence="5 7" id="KW-0472">Membrane</keyword>
<keyword evidence="9" id="KW-0762">Sugar transport</keyword>
<keyword evidence="3 7" id="KW-0812">Transmembrane</keyword>
<feature type="transmembrane region" description="Helical" evidence="7">
    <location>
        <begin position="631"/>
        <end position="649"/>
    </location>
</feature>
<evidence type="ECO:0000256" key="3">
    <source>
        <dbReference type="ARBA" id="ARBA00022692"/>
    </source>
</evidence>
<dbReference type="PANTHER" id="PTHR48021:SF59">
    <property type="entry name" value="SOLUTE CARRIER FAMILY 2, FACILITATED GLUCOSE TRANSPORTER MEMBER 6"/>
    <property type="match status" value="1"/>
</dbReference>
<evidence type="ECO:0000256" key="6">
    <source>
        <dbReference type="SAM" id="MobiDB-lite"/>
    </source>
</evidence>
<dbReference type="Gene3D" id="1.20.1250.20">
    <property type="entry name" value="MFS general substrate transporter like domains"/>
    <property type="match status" value="1"/>
</dbReference>
<dbReference type="FunFam" id="1.20.1250.20:FF:001006">
    <property type="entry name" value="solute carrier family 2, facilitated glucose transporter member 6 isoform X2"/>
    <property type="match status" value="1"/>
</dbReference>
<evidence type="ECO:0000256" key="4">
    <source>
        <dbReference type="ARBA" id="ARBA00022989"/>
    </source>
</evidence>
<feature type="transmembrane region" description="Helical" evidence="7">
    <location>
        <begin position="89"/>
        <end position="111"/>
    </location>
</feature>
<dbReference type="Pfam" id="PF00083">
    <property type="entry name" value="Sugar_tr"/>
    <property type="match status" value="3"/>
</dbReference>
<dbReference type="EMBL" id="JAGFMF010011945">
    <property type="protein sequence ID" value="KAG8509436.1"/>
    <property type="molecule type" value="Genomic_DNA"/>
</dbReference>
<gene>
    <name evidence="9" type="ORF">J0S82_011800</name>
</gene>
<evidence type="ECO:0000256" key="7">
    <source>
        <dbReference type="SAM" id="Phobius"/>
    </source>
</evidence>
<feature type="transmembrane region" description="Helical" evidence="7">
    <location>
        <begin position="562"/>
        <end position="586"/>
    </location>
</feature>
<comment type="caution">
    <text evidence="9">The sequence shown here is derived from an EMBL/GenBank/DDBJ whole genome shotgun (WGS) entry which is preliminary data.</text>
</comment>
<protein>
    <submittedName>
        <fullName evidence="9">Solute carrier family 2, facilitated glucose transporter member 6</fullName>
    </submittedName>
</protein>
<feature type="transmembrane region" description="Helical" evidence="7">
    <location>
        <begin position="310"/>
        <end position="331"/>
    </location>
</feature>
<dbReference type="InterPro" id="IPR050549">
    <property type="entry name" value="MFS_Trehalose_Transporter"/>
</dbReference>
<evidence type="ECO:0000256" key="5">
    <source>
        <dbReference type="ARBA" id="ARBA00023136"/>
    </source>
</evidence>
<comment type="similarity">
    <text evidence="2">Belongs to the major facilitator superfamily. Sugar transporter (TC 2.A.1.1) family. Glucose transporter subfamily.</text>
</comment>
<keyword evidence="4 7" id="KW-1133">Transmembrane helix</keyword>
<feature type="domain" description="Major facilitator superfamily (MFS) profile" evidence="8">
    <location>
        <begin position="49"/>
        <end position="653"/>
    </location>
</feature>
<dbReference type="PROSITE" id="PS50850">
    <property type="entry name" value="MFS"/>
    <property type="match status" value="1"/>
</dbReference>
<dbReference type="GO" id="GO:0022857">
    <property type="term" value="F:transmembrane transporter activity"/>
    <property type="evidence" value="ECO:0007669"/>
    <property type="project" value="InterPro"/>
</dbReference>
<feature type="transmembrane region" description="Helical" evidence="7">
    <location>
        <begin position="506"/>
        <end position="528"/>
    </location>
</feature>
<dbReference type="InterPro" id="IPR005829">
    <property type="entry name" value="Sugar_transporter_CS"/>
</dbReference>
<evidence type="ECO:0000256" key="2">
    <source>
        <dbReference type="ARBA" id="ARBA00007004"/>
    </source>
</evidence>